<evidence type="ECO:0000313" key="12">
    <source>
        <dbReference type="Ensembl" id="ENSMODP00000020764.3"/>
    </source>
</evidence>
<keyword evidence="5" id="KW-0158">Chromosome</keyword>
<protein>
    <recommendedName>
        <fullName evidence="4">Protein MIS12 homolog</fullName>
    </recommendedName>
</protein>
<dbReference type="Pfam" id="PF05859">
    <property type="entry name" value="Mis12"/>
    <property type="match status" value="1"/>
</dbReference>
<dbReference type="Bgee" id="ENSMODG00000016640">
    <property type="expression patterns" value="Expressed in hindlimb bud and 16 other cell types or tissues"/>
</dbReference>
<dbReference type="GO" id="GO:0005634">
    <property type="term" value="C:nucleus"/>
    <property type="evidence" value="ECO:0007669"/>
    <property type="project" value="Ensembl"/>
</dbReference>
<dbReference type="PANTHER" id="PTHR14527">
    <property type="entry name" value="PROTEIN MIS12 HOMOLOG"/>
    <property type="match status" value="1"/>
</dbReference>
<evidence type="ECO:0000256" key="1">
    <source>
        <dbReference type="ARBA" id="ARBA00004629"/>
    </source>
</evidence>
<name>F7GGZ8_MONDO</name>
<dbReference type="GO" id="GO:0051301">
    <property type="term" value="P:cell division"/>
    <property type="evidence" value="ECO:0007669"/>
    <property type="project" value="UniProtKB-KW"/>
</dbReference>
<sequence length="220" mass="24758">MSINPMLYETQFLGFTPQTCMLRIYIAFQDYLFEVMVAVEKVILKKAASLPDGGMSAVQLRGSTEAFLRFMRERFDRLFVKMEQVLLQLVLSIPPNVLLPEDRCHEKYPQSKEELPLLQQEIGQLQAQYKAEVGAKQALLAELEVQKVIQAQLKKTLRWFDGLGDAHGLVGLGEMTAFLIQHSDCRAPWTRPPSASETWAASAARKFGSELSRGKGGQPK</sequence>
<comment type="subunit">
    <text evidence="3">Component of the MIS12 complex composed of MIS12, DSN1, NSL1 and PMF1. Also interacts with KNL1, CBX3, CBX5, NDC80 and ZWINT.</text>
</comment>
<dbReference type="OrthoDB" id="1884855at2759"/>
<evidence type="ECO:0000256" key="10">
    <source>
        <dbReference type="ARBA" id="ARBA00023306"/>
    </source>
</evidence>
<evidence type="ECO:0000256" key="6">
    <source>
        <dbReference type="ARBA" id="ARBA00022618"/>
    </source>
</evidence>
<dbReference type="Ensembl" id="ENSMODT00000021131.3">
    <property type="protein sequence ID" value="ENSMODP00000020764.3"/>
    <property type="gene ID" value="ENSMODG00000016640.3"/>
</dbReference>
<dbReference type="GO" id="GO:0051382">
    <property type="term" value="P:kinetochore assembly"/>
    <property type="evidence" value="ECO:0000318"/>
    <property type="project" value="GO_Central"/>
</dbReference>
<evidence type="ECO:0000313" key="13">
    <source>
        <dbReference type="Proteomes" id="UP000002280"/>
    </source>
</evidence>
<comment type="subcellular location">
    <subcellularLocation>
        <location evidence="1">Chromosome</location>
        <location evidence="1">Centromere</location>
        <location evidence="1">Kinetochore</location>
    </subcellularLocation>
</comment>
<dbReference type="GO" id="GO:0000070">
    <property type="term" value="P:mitotic sister chromatid segregation"/>
    <property type="evidence" value="ECO:0000318"/>
    <property type="project" value="GO_Central"/>
</dbReference>
<reference evidence="12" key="3">
    <citation type="submission" date="2025-09" db="UniProtKB">
        <authorList>
            <consortium name="Ensembl"/>
        </authorList>
    </citation>
    <scope>IDENTIFICATION</scope>
</reference>
<reference evidence="12" key="2">
    <citation type="submission" date="2025-08" db="UniProtKB">
        <authorList>
            <consortium name="Ensembl"/>
        </authorList>
    </citation>
    <scope>IDENTIFICATION</scope>
</reference>
<dbReference type="InParanoid" id="F7GGZ8"/>
<gene>
    <name evidence="12" type="primary">MIS12</name>
</gene>
<dbReference type="STRING" id="13616.ENSMODP00000020764"/>
<keyword evidence="11" id="KW-0137">Centromere</keyword>
<dbReference type="GeneID" id="100022589"/>
<evidence type="ECO:0000256" key="5">
    <source>
        <dbReference type="ARBA" id="ARBA00022454"/>
    </source>
</evidence>
<dbReference type="GO" id="GO:0000444">
    <property type="term" value="C:MIS12/MIND type complex"/>
    <property type="evidence" value="ECO:0000318"/>
    <property type="project" value="GO_Central"/>
</dbReference>
<evidence type="ECO:0000256" key="4">
    <source>
        <dbReference type="ARBA" id="ARBA00013793"/>
    </source>
</evidence>
<dbReference type="InterPro" id="IPR008685">
    <property type="entry name" value="Centromere_Mis12"/>
</dbReference>
<evidence type="ECO:0000256" key="11">
    <source>
        <dbReference type="ARBA" id="ARBA00023328"/>
    </source>
</evidence>
<dbReference type="Proteomes" id="UP000002280">
    <property type="component" value="Chromosome 7"/>
</dbReference>
<comment type="similarity">
    <text evidence="2">Belongs to the mis12 family.</text>
</comment>
<evidence type="ECO:0000256" key="3">
    <source>
        <dbReference type="ARBA" id="ARBA00011714"/>
    </source>
</evidence>
<evidence type="ECO:0000256" key="2">
    <source>
        <dbReference type="ARBA" id="ARBA00008643"/>
    </source>
</evidence>
<evidence type="ECO:0000256" key="7">
    <source>
        <dbReference type="ARBA" id="ARBA00022776"/>
    </source>
</evidence>
<dbReference type="GO" id="GO:0051315">
    <property type="term" value="P:attachment of mitotic spindle microtubules to kinetochore"/>
    <property type="evidence" value="ECO:0007669"/>
    <property type="project" value="Ensembl"/>
</dbReference>
<reference evidence="12 13" key="1">
    <citation type="journal article" date="2007" name="Nature">
        <title>Genome of the marsupial Monodelphis domestica reveals innovation in non-coding sequences.</title>
        <authorList>
            <person name="Mikkelsen T.S."/>
            <person name="Wakefield M.J."/>
            <person name="Aken B."/>
            <person name="Amemiya C.T."/>
            <person name="Chang J.L."/>
            <person name="Duke S."/>
            <person name="Garber M."/>
            <person name="Gentles A.J."/>
            <person name="Goodstadt L."/>
            <person name="Heger A."/>
            <person name="Jurka J."/>
            <person name="Kamal M."/>
            <person name="Mauceli E."/>
            <person name="Searle S.M."/>
            <person name="Sharpe T."/>
            <person name="Baker M.L."/>
            <person name="Batzer M.A."/>
            <person name="Benos P.V."/>
            <person name="Belov K."/>
            <person name="Clamp M."/>
            <person name="Cook A."/>
            <person name="Cuff J."/>
            <person name="Das R."/>
            <person name="Davidow L."/>
            <person name="Deakin J.E."/>
            <person name="Fazzari M.J."/>
            <person name="Glass J.L."/>
            <person name="Grabherr M."/>
            <person name="Greally J.M."/>
            <person name="Gu W."/>
            <person name="Hore T.A."/>
            <person name="Huttley G.A."/>
            <person name="Kleber M."/>
            <person name="Jirtle R.L."/>
            <person name="Koina E."/>
            <person name="Lee J.T."/>
            <person name="Mahony S."/>
            <person name="Marra M.A."/>
            <person name="Miller R.D."/>
            <person name="Nicholls R.D."/>
            <person name="Oda M."/>
            <person name="Papenfuss A.T."/>
            <person name="Parra Z.E."/>
            <person name="Pollock D.D."/>
            <person name="Ray D.A."/>
            <person name="Schein J.E."/>
            <person name="Speed T.P."/>
            <person name="Thompson K."/>
            <person name="VandeBerg J.L."/>
            <person name="Wade C.M."/>
            <person name="Walker J.A."/>
            <person name="Waters P.D."/>
            <person name="Webber C."/>
            <person name="Weidman J.R."/>
            <person name="Xie X."/>
            <person name="Zody M.C."/>
            <person name="Baldwin J."/>
            <person name="Abdouelleil A."/>
            <person name="Abdulkadir J."/>
            <person name="Abebe A."/>
            <person name="Abera B."/>
            <person name="Abreu J."/>
            <person name="Acer S.C."/>
            <person name="Aftuck L."/>
            <person name="Alexander A."/>
            <person name="An P."/>
            <person name="Anderson E."/>
            <person name="Anderson S."/>
            <person name="Arachi H."/>
            <person name="Azer M."/>
            <person name="Bachantsang P."/>
            <person name="Barry A."/>
            <person name="Bayul T."/>
            <person name="Berlin A."/>
            <person name="Bessette D."/>
            <person name="Bloom T."/>
            <person name="Bloom T."/>
            <person name="Boguslavskiy L."/>
            <person name="Bonnet C."/>
            <person name="Boukhgalter B."/>
            <person name="Bourzgui I."/>
            <person name="Brown A."/>
            <person name="Cahill P."/>
            <person name="Channer S."/>
            <person name="Cheshatsang Y."/>
            <person name="Chuda L."/>
            <person name="Citroen M."/>
            <person name="Collymore A."/>
            <person name="Cooke P."/>
            <person name="Costello M."/>
            <person name="D'Aco K."/>
            <person name="Daza R."/>
            <person name="De Haan G."/>
            <person name="DeGray S."/>
            <person name="DeMaso C."/>
            <person name="Dhargay N."/>
            <person name="Dooley K."/>
            <person name="Dooley E."/>
            <person name="Doricent M."/>
            <person name="Dorje P."/>
            <person name="Dorjee K."/>
            <person name="Dupes A."/>
            <person name="Elong R."/>
            <person name="Falk J."/>
            <person name="Farina A."/>
            <person name="Faro S."/>
            <person name="Ferguson D."/>
            <person name="Fisher S."/>
            <person name="Foley C.D."/>
            <person name="Franke A."/>
            <person name="Friedrich D."/>
            <person name="Gadbois L."/>
            <person name="Gearin G."/>
            <person name="Gearin C.R."/>
            <person name="Giannoukos G."/>
            <person name="Goode T."/>
            <person name="Graham J."/>
            <person name="Grandbois E."/>
            <person name="Grewal S."/>
            <person name="Gyaltsen K."/>
            <person name="Hafez N."/>
            <person name="Hagos B."/>
            <person name="Hall J."/>
            <person name="Henson C."/>
            <person name="Hollinger A."/>
            <person name="Honan T."/>
            <person name="Huard M.D."/>
            <person name="Hughes L."/>
            <person name="Hurhula B."/>
            <person name="Husby M.E."/>
            <person name="Kamat A."/>
            <person name="Kanga B."/>
            <person name="Kashin S."/>
            <person name="Khazanovich D."/>
            <person name="Kisner P."/>
            <person name="Lance K."/>
            <person name="Lara M."/>
            <person name="Lee W."/>
            <person name="Lennon N."/>
            <person name="Letendre F."/>
            <person name="LeVine R."/>
            <person name="Lipovsky A."/>
            <person name="Liu X."/>
            <person name="Liu J."/>
            <person name="Liu S."/>
            <person name="Lokyitsang T."/>
            <person name="Lokyitsang Y."/>
            <person name="Lubonja R."/>
            <person name="Lui A."/>
            <person name="MacDonald P."/>
            <person name="Magnisalis V."/>
            <person name="Maru K."/>
            <person name="Matthews C."/>
            <person name="McCusker W."/>
            <person name="McDonough S."/>
            <person name="Mehta T."/>
            <person name="Meldrim J."/>
            <person name="Meneus L."/>
            <person name="Mihai O."/>
            <person name="Mihalev A."/>
            <person name="Mihova T."/>
            <person name="Mittelman R."/>
            <person name="Mlenga V."/>
            <person name="Montmayeur A."/>
            <person name="Mulrain L."/>
            <person name="Navidi A."/>
            <person name="Naylor J."/>
            <person name="Negash T."/>
            <person name="Nguyen T."/>
            <person name="Nguyen N."/>
            <person name="Nicol R."/>
            <person name="Norbu C."/>
            <person name="Norbu N."/>
            <person name="Novod N."/>
            <person name="O'Neill B."/>
            <person name="Osman S."/>
            <person name="Markiewicz E."/>
            <person name="Oyono O.L."/>
            <person name="Patti C."/>
            <person name="Phunkhang P."/>
            <person name="Pierre F."/>
            <person name="Priest M."/>
            <person name="Raghuraman S."/>
            <person name="Rege F."/>
            <person name="Reyes R."/>
            <person name="Rise C."/>
            <person name="Rogov P."/>
            <person name="Ross K."/>
            <person name="Ryan E."/>
            <person name="Settipalli S."/>
            <person name="Shea T."/>
            <person name="Sherpa N."/>
            <person name="Shi L."/>
            <person name="Shih D."/>
            <person name="Sparrow T."/>
            <person name="Spaulding J."/>
            <person name="Stalker J."/>
            <person name="Stange-Thomann N."/>
            <person name="Stavropoulos S."/>
            <person name="Stone C."/>
            <person name="Strader C."/>
            <person name="Tesfaye S."/>
            <person name="Thomson T."/>
            <person name="Thoulutsang Y."/>
            <person name="Thoulutsang D."/>
            <person name="Topham K."/>
            <person name="Topping I."/>
            <person name="Tsamla T."/>
            <person name="Vassiliev H."/>
            <person name="Vo A."/>
            <person name="Wangchuk T."/>
            <person name="Wangdi T."/>
            <person name="Weiand M."/>
            <person name="Wilkinson J."/>
            <person name="Wilson A."/>
            <person name="Yadav S."/>
            <person name="Young G."/>
            <person name="Yu Q."/>
            <person name="Zembek L."/>
            <person name="Zhong D."/>
            <person name="Zimmer A."/>
            <person name="Zwirko Z."/>
            <person name="Jaffe D.B."/>
            <person name="Alvarez P."/>
            <person name="Brockman W."/>
            <person name="Butler J."/>
            <person name="Chin C."/>
            <person name="Gnerre S."/>
            <person name="MacCallum I."/>
            <person name="Graves J.A."/>
            <person name="Ponting C.P."/>
            <person name="Breen M."/>
            <person name="Samollow P.B."/>
            <person name="Lander E.S."/>
            <person name="Lindblad-Toh K."/>
        </authorList>
    </citation>
    <scope>NUCLEOTIDE SEQUENCE [LARGE SCALE GENOMIC DNA]</scope>
</reference>
<dbReference type="GeneTree" id="ENSGT00390000018665"/>
<dbReference type="AlphaFoldDB" id="F7GGZ8"/>
<evidence type="ECO:0000256" key="8">
    <source>
        <dbReference type="ARBA" id="ARBA00022838"/>
    </source>
</evidence>
<dbReference type="OMA" id="DYLFEMM"/>
<dbReference type="PANTHER" id="PTHR14527:SF2">
    <property type="entry name" value="PROTEIN MIS12 HOMOLOG"/>
    <property type="match status" value="1"/>
</dbReference>
<keyword evidence="8" id="KW-0995">Kinetochore</keyword>
<keyword evidence="7" id="KW-0498">Mitosis</keyword>
<evidence type="ECO:0000256" key="9">
    <source>
        <dbReference type="ARBA" id="ARBA00023054"/>
    </source>
</evidence>
<proteinExistence type="inferred from homology"/>
<keyword evidence="9" id="KW-0175">Coiled coil</keyword>
<organism evidence="12 13">
    <name type="scientific">Monodelphis domestica</name>
    <name type="common">Gray short-tailed opossum</name>
    <dbReference type="NCBI Taxonomy" id="13616"/>
    <lineage>
        <taxon>Eukaryota</taxon>
        <taxon>Metazoa</taxon>
        <taxon>Chordata</taxon>
        <taxon>Craniata</taxon>
        <taxon>Vertebrata</taxon>
        <taxon>Euteleostomi</taxon>
        <taxon>Mammalia</taxon>
        <taxon>Metatheria</taxon>
        <taxon>Didelphimorphia</taxon>
        <taxon>Didelphidae</taxon>
        <taxon>Monodelphis</taxon>
    </lineage>
</organism>
<keyword evidence="13" id="KW-1185">Reference proteome</keyword>
<keyword evidence="10" id="KW-0131">Cell cycle</keyword>
<dbReference type="HOGENOM" id="CLU_097032_0_0_1"/>
<dbReference type="eggNOG" id="ENOG502RXZ1">
    <property type="taxonomic scope" value="Eukaryota"/>
</dbReference>
<keyword evidence="6" id="KW-0132">Cell division</keyword>
<dbReference type="CTD" id="79003"/>
<accession>F7GGZ8</accession>
<dbReference type="FunCoup" id="F7GGZ8">
    <property type="interactions" value="1727"/>
</dbReference>